<evidence type="ECO:0000313" key="1">
    <source>
        <dbReference type="EMBL" id="VFK04524.1"/>
    </source>
</evidence>
<accession>A0A450VRZ7</accession>
<evidence type="ECO:0000313" key="3">
    <source>
        <dbReference type="EMBL" id="VFK07552.1"/>
    </source>
</evidence>
<dbReference type="EMBL" id="CAADFJ010000431">
    <property type="protein sequence ID" value="VFK07552.1"/>
    <property type="molecule type" value="Genomic_DNA"/>
</dbReference>
<organism evidence="3">
    <name type="scientific">Candidatus Kentrum eta</name>
    <dbReference type="NCBI Taxonomy" id="2126337"/>
    <lineage>
        <taxon>Bacteria</taxon>
        <taxon>Pseudomonadati</taxon>
        <taxon>Pseudomonadota</taxon>
        <taxon>Gammaproteobacteria</taxon>
        <taxon>Candidatus Kentrum</taxon>
    </lineage>
</organism>
<dbReference type="EMBL" id="CAADFI010000467">
    <property type="protein sequence ID" value="VFK04628.1"/>
    <property type="molecule type" value="Genomic_DNA"/>
</dbReference>
<proteinExistence type="predicted"/>
<dbReference type="EMBL" id="CAADFG010000425">
    <property type="protein sequence ID" value="VFK04524.1"/>
    <property type="molecule type" value="Genomic_DNA"/>
</dbReference>
<gene>
    <name evidence="1" type="ORF">BECKH772A_GA0070896_104253</name>
    <name evidence="2" type="ORF">BECKH772B_GA0070898_104673</name>
    <name evidence="3" type="ORF">BECKH772C_GA0070978_104313</name>
</gene>
<protein>
    <submittedName>
        <fullName evidence="3">Uncharacterized protein</fullName>
    </submittedName>
</protein>
<sequence>MDRPLVVPSEWIHTPAPEHTLVFLSGDSATFGAELSNDGDRKYFFYTAASAMKRRQQNGRSRKGVVIYGQGVNHEFQEYKPGNSPAPPSEYGSTQDLEQALNSGLSILPRTTTTGGENNHPCGNNFRLIYMGYAPSLSIDKVPETFTSVDVITSVGASPEQIPASSRFNVHIVGSGQEIIRQLNALLPVSGG</sequence>
<evidence type="ECO:0000313" key="2">
    <source>
        <dbReference type="EMBL" id="VFK04628.1"/>
    </source>
</evidence>
<reference evidence="3" key="1">
    <citation type="submission" date="2019-02" db="EMBL/GenBank/DDBJ databases">
        <authorList>
            <person name="Gruber-Vodicka R. H."/>
            <person name="Seah K. B. B."/>
        </authorList>
    </citation>
    <scope>NUCLEOTIDE SEQUENCE</scope>
    <source>
        <strain evidence="3">BECK_SA2B12</strain>
        <strain evidence="1">BECK_SA2B15</strain>
        <strain evidence="2">BECK_SA2B20</strain>
    </source>
</reference>
<dbReference type="AlphaFoldDB" id="A0A450VRZ7"/>
<name>A0A450VRZ7_9GAMM</name>